<dbReference type="InterPro" id="IPR050266">
    <property type="entry name" value="AB_hydrolase_sf"/>
</dbReference>
<sequence length="313" mass="33064">MDGAVNDRGAGVHAYRTMDVPVAGGDLRVGVWDPVGDRTDDVLLVHGVTASHLAWPFVVERLAGVRAVAPDLRGRGRSDRLHGAAGMRAHADDLAAALDALGIERMLVVGHSMGAFVAVVFAHLHPDRVSRLVLVDGGLPLDAPAGLDPDALVSAILGPTAARLSMRFADTGEYLDFWREHPAFRDDWTPELERYLAYDLVDDGAGAFRPATSYRTTADDTIDMNTGSALPDALAGLRHPARFLTVPRGLQNETPGLYAPAHLARILPDAPGVSHTAVDAFNHYTIVMSAAGADVVAAVVREELAAARAASAA</sequence>
<dbReference type="GO" id="GO:0016020">
    <property type="term" value="C:membrane"/>
    <property type="evidence" value="ECO:0007669"/>
    <property type="project" value="TreeGrafter"/>
</dbReference>
<dbReference type="InterPro" id="IPR029058">
    <property type="entry name" value="AB_hydrolase_fold"/>
</dbReference>
<dbReference type="Gene3D" id="3.40.50.1820">
    <property type="entry name" value="alpha/beta hydrolase"/>
    <property type="match status" value="1"/>
</dbReference>
<dbReference type="AlphaFoldDB" id="A0A7Y2PZU9"/>
<dbReference type="Proteomes" id="UP000543598">
    <property type="component" value="Unassembled WGS sequence"/>
</dbReference>
<dbReference type="RefSeq" id="WP_167041401.1">
    <property type="nucleotide sequence ID" value="NZ_BAAANA010000003.1"/>
</dbReference>
<evidence type="ECO:0000313" key="3">
    <source>
        <dbReference type="EMBL" id="NNH02622.1"/>
    </source>
</evidence>
<comment type="caution">
    <text evidence="3">The sequence shown here is derived from an EMBL/GenBank/DDBJ whole genome shotgun (WGS) entry which is preliminary data.</text>
</comment>
<dbReference type="InterPro" id="IPR000073">
    <property type="entry name" value="AB_hydrolase_1"/>
</dbReference>
<dbReference type="EMBL" id="JABEMB010000001">
    <property type="protein sequence ID" value="NNH02622.1"/>
    <property type="molecule type" value="Genomic_DNA"/>
</dbReference>
<reference evidence="3 4" key="1">
    <citation type="submission" date="2020-05" db="EMBL/GenBank/DDBJ databases">
        <title>MicrobeNet Type strains.</title>
        <authorList>
            <person name="Nicholson A.C."/>
        </authorList>
    </citation>
    <scope>NUCLEOTIDE SEQUENCE [LARGE SCALE GENOMIC DNA]</scope>
    <source>
        <strain evidence="3 4">JCM 14282</strain>
    </source>
</reference>
<proteinExistence type="predicted"/>
<gene>
    <name evidence="3" type="ORF">HLA99_01910</name>
</gene>
<keyword evidence="1 3" id="KW-0378">Hydrolase</keyword>
<evidence type="ECO:0000256" key="1">
    <source>
        <dbReference type="ARBA" id="ARBA00022801"/>
    </source>
</evidence>
<feature type="domain" description="AB hydrolase-1" evidence="2">
    <location>
        <begin position="42"/>
        <end position="147"/>
    </location>
</feature>
<dbReference type="SUPFAM" id="SSF53474">
    <property type="entry name" value="alpha/beta-Hydrolases"/>
    <property type="match status" value="1"/>
</dbReference>
<dbReference type="PANTHER" id="PTHR43798:SF31">
    <property type="entry name" value="AB HYDROLASE SUPERFAMILY PROTEIN YCLE"/>
    <property type="match status" value="1"/>
</dbReference>
<dbReference type="Pfam" id="PF00561">
    <property type="entry name" value="Abhydrolase_1"/>
    <property type="match status" value="1"/>
</dbReference>
<accession>A0A7Y2PZU9</accession>
<keyword evidence="4" id="KW-1185">Reference proteome</keyword>
<dbReference type="GO" id="GO:0016787">
    <property type="term" value="F:hydrolase activity"/>
    <property type="evidence" value="ECO:0007669"/>
    <property type="project" value="UniProtKB-KW"/>
</dbReference>
<dbReference type="PANTHER" id="PTHR43798">
    <property type="entry name" value="MONOACYLGLYCEROL LIPASE"/>
    <property type="match status" value="1"/>
</dbReference>
<evidence type="ECO:0000313" key="4">
    <source>
        <dbReference type="Proteomes" id="UP000543598"/>
    </source>
</evidence>
<evidence type="ECO:0000259" key="2">
    <source>
        <dbReference type="Pfam" id="PF00561"/>
    </source>
</evidence>
<organism evidence="3 4">
    <name type="scientific">Microbacterium ulmi</name>
    <dbReference type="NCBI Taxonomy" id="179095"/>
    <lineage>
        <taxon>Bacteria</taxon>
        <taxon>Bacillati</taxon>
        <taxon>Actinomycetota</taxon>
        <taxon>Actinomycetes</taxon>
        <taxon>Micrococcales</taxon>
        <taxon>Microbacteriaceae</taxon>
        <taxon>Microbacterium</taxon>
    </lineage>
</organism>
<protein>
    <submittedName>
        <fullName evidence="3">Alpha/beta fold hydrolase</fullName>
    </submittedName>
</protein>
<name>A0A7Y2PZU9_9MICO</name>
<dbReference type="PRINTS" id="PR00111">
    <property type="entry name" value="ABHYDROLASE"/>
</dbReference>